<evidence type="ECO:0000256" key="1">
    <source>
        <dbReference type="SAM" id="Phobius"/>
    </source>
</evidence>
<evidence type="ECO:0000313" key="2">
    <source>
        <dbReference type="EMBL" id="SJL84899.1"/>
    </source>
</evidence>
<dbReference type="PROSITE" id="PS00409">
    <property type="entry name" value="PROKAR_NTER_METHYL"/>
    <property type="match status" value="1"/>
</dbReference>
<reference evidence="2 3" key="1">
    <citation type="submission" date="2017-02" db="EMBL/GenBank/DDBJ databases">
        <authorList>
            <person name="Peterson S.W."/>
        </authorList>
    </citation>
    <scope>NUCLEOTIDE SEQUENCE [LARGE SCALE GENOMIC DNA]</scope>
    <source>
        <strain evidence="2 3">CECT 9027</strain>
    </source>
</reference>
<keyword evidence="3" id="KW-1185">Reference proteome</keyword>
<gene>
    <name evidence="2" type="ORF">VPAL9027_02902</name>
</gene>
<dbReference type="Proteomes" id="UP000189475">
    <property type="component" value="Unassembled WGS sequence"/>
</dbReference>
<keyword evidence="1" id="KW-1133">Transmembrane helix</keyword>
<evidence type="ECO:0008006" key="4">
    <source>
        <dbReference type="Google" id="ProtNLM"/>
    </source>
</evidence>
<sequence length="260" mass="28576">MPRSHGFTLVEMILTMIVSSILLLGIASFVELGMSGYADTVARQKIQIQAQFVLEKLSRELRSSVPNSIATNIEPDGRDCVSFYPTRHAGFYALNPREKQLTFLVNNPPVEADYDELSAIINPSRQADFSSSTGQALVLTEQSLQINACDDEPDNLACNTVTINNFSPSLLKGRSISNRIYLFNQKVSYCLNTATGMMTRKVGEGSNSVGVNVADSLHSGSFTYEAPTLQRGGLVRIALTFSQRDEESHYQKDVQVLNAP</sequence>
<dbReference type="OrthoDB" id="9788802at2"/>
<proteinExistence type="predicted"/>
<organism evidence="2 3">
    <name type="scientific">Vibrio palustris</name>
    <dbReference type="NCBI Taxonomy" id="1918946"/>
    <lineage>
        <taxon>Bacteria</taxon>
        <taxon>Pseudomonadati</taxon>
        <taxon>Pseudomonadota</taxon>
        <taxon>Gammaproteobacteria</taxon>
        <taxon>Vibrionales</taxon>
        <taxon>Vibrionaceae</taxon>
        <taxon>Vibrio</taxon>
    </lineage>
</organism>
<dbReference type="Pfam" id="PF07963">
    <property type="entry name" value="N_methyl"/>
    <property type="match status" value="1"/>
</dbReference>
<protein>
    <recommendedName>
        <fullName evidence="4">MSHA biogenesis protein MshO</fullName>
    </recommendedName>
</protein>
<dbReference type="InterPro" id="IPR012902">
    <property type="entry name" value="N_methyl_site"/>
</dbReference>
<dbReference type="STRING" id="1918946.VPAL9027_02902"/>
<keyword evidence="1" id="KW-0472">Membrane</keyword>
<dbReference type="RefSeq" id="WP_077315294.1">
    <property type="nucleotide sequence ID" value="NZ_AP024887.1"/>
</dbReference>
<accession>A0A1R4B7K5</accession>
<keyword evidence="1" id="KW-0812">Transmembrane</keyword>
<name>A0A1R4B7K5_9VIBR</name>
<dbReference type="AlphaFoldDB" id="A0A1R4B7K5"/>
<feature type="transmembrane region" description="Helical" evidence="1">
    <location>
        <begin position="12"/>
        <end position="34"/>
    </location>
</feature>
<dbReference type="NCBIfam" id="TIGR02532">
    <property type="entry name" value="IV_pilin_GFxxxE"/>
    <property type="match status" value="1"/>
</dbReference>
<evidence type="ECO:0000313" key="3">
    <source>
        <dbReference type="Proteomes" id="UP000189475"/>
    </source>
</evidence>
<dbReference type="EMBL" id="FUFT01000008">
    <property type="protein sequence ID" value="SJL84899.1"/>
    <property type="molecule type" value="Genomic_DNA"/>
</dbReference>